<evidence type="ECO:0000313" key="2">
    <source>
        <dbReference type="Proteomes" id="UP000270988"/>
    </source>
</evidence>
<reference evidence="1 2" key="1">
    <citation type="submission" date="2018-12" db="EMBL/GenBank/DDBJ databases">
        <authorList>
            <consortium name="Pathogen Informatics"/>
        </authorList>
    </citation>
    <scope>NUCLEOTIDE SEQUENCE [LARGE SCALE GENOMIC DNA]</scope>
    <source>
        <strain evidence="1 2">NCTC10918</strain>
    </source>
</reference>
<dbReference type="GO" id="GO:0030639">
    <property type="term" value="P:polyketide biosynthetic process"/>
    <property type="evidence" value="ECO:0007669"/>
    <property type="project" value="InterPro"/>
</dbReference>
<dbReference type="Pfam" id="PF04673">
    <property type="entry name" value="Cyclase_polyket"/>
    <property type="match status" value="1"/>
</dbReference>
<dbReference type="Gene3D" id="3.30.70.1090">
    <property type="entry name" value="Dimeric alpha+beta barrel"/>
    <property type="match status" value="1"/>
</dbReference>
<dbReference type="AlphaFoldDB" id="A0A3S4Z1Y0"/>
<accession>A0A3S4Z1Y0</accession>
<protein>
    <submittedName>
        <fullName evidence="1">Tetracenomycin polyketide synthesis protein tcmI</fullName>
    </submittedName>
</protein>
<sequence>MSLYTSLIVAKLNTDRLDDISKLFAEFDRSYMPERMGTVRRQLFTFHDLYFHLQDFETEAGTERIESAKNDPAFVQISKDLRPFFKPYDPNWQSPKDAIANRFYHWERPHG</sequence>
<dbReference type="InterPro" id="IPR006765">
    <property type="entry name" value="Polyketide_synth_cyclase"/>
</dbReference>
<proteinExistence type="predicted"/>
<dbReference type="InterPro" id="IPR038474">
    <property type="entry name" value="Polyketide_synth_cyclase_sf"/>
</dbReference>
<dbReference type="SUPFAM" id="SSF54909">
    <property type="entry name" value="Dimeric alpha+beta barrel"/>
    <property type="match status" value="1"/>
</dbReference>
<gene>
    <name evidence="1" type="primary">tcmI</name>
    <name evidence="1" type="ORF">NCTC10918_01936</name>
</gene>
<evidence type="ECO:0000313" key="1">
    <source>
        <dbReference type="EMBL" id="VEJ30652.1"/>
    </source>
</evidence>
<name>A0A3S4Z1Y0_9MICC</name>
<organism evidence="1 2">
    <name type="scientific">Rothia dentocariosa</name>
    <dbReference type="NCBI Taxonomy" id="2047"/>
    <lineage>
        <taxon>Bacteria</taxon>
        <taxon>Bacillati</taxon>
        <taxon>Actinomycetota</taxon>
        <taxon>Actinomycetes</taxon>
        <taxon>Micrococcales</taxon>
        <taxon>Micrococcaceae</taxon>
        <taxon>Rothia</taxon>
    </lineage>
</organism>
<dbReference type="EMBL" id="LR134521">
    <property type="protein sequence ID" value="VEJ30652.1"/>
    <property type="molecule type" value="Genomic_DNA"/>
</dbReference>
<dbReference type="RefSeq" id="WP_141121386.1">
    <property type="nucleotide sequence ID" value="NZ_LR134521.1"/>
</dbReference>
<dbReference type="InterPro" id="IPR011008">
    <property type="entry name" value="Dimeric_a/b-barrel"/>
</dbReference>
<dbReference type="Proteomes" id="UP000270988">
    <property type="component" value="Chromosome"/>
</dbReference>